<sequence>MSTDATFCVARRNFETDDGDANLDTRSTRAKRTRHRHASTDAVIQGLSMFWSTIGDFGAIWSIFGEAAGKQDKQTISESCVDRRNSSVSVDASFPRSAAINFKDF</sequence>
<evidence type="ECO:0000313" key="1">
    <source>
        <dbReference type="EMBL" id="CAA7059710.1"/>
    </source>
</evidence>
<name>A0A6D2LHJ3_9BRAS</name>
<comment type="caution">
    <text evidence="1">The sequence shown here is derived from an EMBL/GenBank/DDBJ whole genome shotgun (WGS) entry which is preliminary data.</text>
</comment>
<protein>
    <submittedName>
        <fullName evidence="1">Uncharacterized protein</fullName>
    </submittedName>
</protein>
<accession>A0A6D2LHJ3</accession>
<dbReference type="Proteomes" id="UP000467841">
    <property type="component" value="Unassembled WGS sequence"/>
</dbReference>
<gene>
    <name evidence="1" type="ORF">MERR_LOCUS46946</name>
</gene>
<evidence type="ECO:0000313" key="2">
    <source>
        <dbReference type="Proteomes" id="UP000467841"/>
    </source>
</evidence>
<organism evidence="1 2">
    <name type="scientific">Microthlaspi erraticum</name>
    <dbReference type="NCBI Taxonomy" id="1685480"/>
    <lineage>
        <taxon>Eukaryota</taxon>
        <taxon>Viridiplantae</taxon>
        <taxon>Streptophyta</taxon>
        <taxon>Embryophyta</taxon>
        <taxon>Tracheophyta</taxon>
        <taxon>Spermatophyta</taxon>
        <taxon>Magnoliopsida</taxon>
        <taxon>eudicotyledons</taxon>
        <taxon>Gunneridae</taxon>
        <taxon>Pentapetalae</taxon>
        <taxon>rosids</taxon>
        <taxon>malvids</taxon>
        <taxon>Brassicales</taxon>
        <taxon>Brassicaceae</taxon>
        <taxon>Coluteocarpeae</taxon>
        <taxon>Microthlaspi</taxon>
    </lineage>
</organism>
<keyword evidence="2" id="KW-1185">Reference proteome</keyword>
<proteinExistence type="predicted"/>
<dbReference type="EMBL" id="CACVBM020001795">
    <property type="protein sequence ID" value="CAA7059710.1"/>
    <property type="molecule type" value="Genomic_DNA"/>
</dbReference>
<reference evidence="1" key="1">
    <citation type="submission" date="2020-01" db="EMBL/GenBank/DDBJ databases">
        <authorList>
            <person name="Mishra B."/>
        </authorList>
    </citation>
    <scope>NUCLEOTIDE SEQUENCE [LARGE SCALE GENOMIC DNA]</scope>
</reference>
<dbReference type="AlphaFoldDB" id="A0A6D2LHJ3"/>